<evidence type="ECO:0000256" key="4">
    <source>
        <dbReference type="ARBA" id="ARBA00022989"/>
    </source>
</evidence>
<evidence type="ECO:0000256" key="1">
    <source>
        <dbReference type="ARBA" id="ARBA00004141"/>
    </source>
</evidence>
<dbReference type="GO" id="GO:0016020">
    <property type="term" value="C:membrane"/>
    <property type="evidence" value="ECO:0007669"/>
    <property type="project" value="UniProtKB-SubCell"/>
</dbReference>
<evidence type="ECO:0000256" key="2">
    <source>
        <dbReference type="ARBA" id="ARBA00009190"/>
    </source>
</evidence>
<evidence type="ECO:0000256" key="3">
    <source>
        <dbReference type="ARBA" id="ARBA00022692"/>
    </source>
</evidence>
<gene>
    <name evidence="7" type="ORF">AKJ62_02630</name>
</gene>
<reference evidence="7 8" key="1">
    <citation type="journal article" date="2016" name="Sci. Rep.">
        <title>Metabolic traits of an uncultured archaeal lineage -MSBL1- from brine pools of the Red Sea.</title>
        <authorList>
            <person name="Mwirichia R."/>
            <person name="Alam I."/>
            <person name="Rashid M."/>
            <person name="Vinu M."/>
            <person name="Ba-Alawi W."/>
            <person name="Anthony Kamau A."/>
            <person name="Kamanda Ngugi D."/>
            <person name="Goker M."/>
            <person name="Klenk H.P."/>
            <person name="Bajic V."/>
            <person name="Stingl U."/>
        </authorList>
    </citation>
    <scope>NUCLEOTIDE SEQUENCE [LARGE SCALE GENOMIC DNA]</scope>
    <source>
        <strain evidence="7">SCGC-AAA259D14</strain>
    </source>
</reference>
<comment type="subcellular location">
    <subcellularLocation>
        <location evidence="1">Membrane</location>
        <topology evidence="1">Multi-pass membrane protein</topology>
    </subcellularLocation>
</comment>
<dbReference type="AlphaFoldDB" id="A0A133U690"/>
<dbReference type="EMBL" id="LHXL01000027">
    <property type="protein sequence ID" value="KXA89666.1"/>
    <property type="molecule type" value="Genomic_DNA"/>
</dbReference>
<comment type="caution">
    <text evidence="7">The sequence shown here is derived from an EMBL/GenBank/DDBJ whole genome shotgun (WGS) entry which is preliminary data.</text>
</comment>
<feature type="transmembrane region" description="Helical" evidence="6">
    <location>
        <begin position="67"/>
        <end position="86"/>
    </location>
</feature>
<keyword evidence="4 6" id="KW-1133">Transmembrane helix</keyword>
<keyword evidence="5 6" id="KW-0472">Membrane</keyword>
<feature type="transmembrane region" description="Helical" evidence="6">
    <location>
        <begin position="131"/>
        <end position="151"/>
    </location>
</feature>
<evidence type="ECO:0008006" key="9">
    <source>
        <dbReference type="Google" id="ProtNLM"/>
    </source>
</evidence>
<dbReference type="PANTHER" id="PTHR12608">
    <property type="entry name" value="TRANSMEMBRANE PROTEIN HTP-1 RELATED"/>
    <property type="match status" value="1"/>
</dbReference>
<dbReference type="PANTHER" id="PTHR12608:SF1">
    <property type="entry name" value="TRANSMEMBRANE PROTEIN 165"/>
    <property type="match status" value="1"/>
</dbReference>
<proteinExistence type="inferred from homology"/>
<keyword evidence="3 6" id="KW-0812">Transmembrane</keyword>
<evidence type="ECO:0000256" key="6">
    <source>
        <dbReference type="SAM" id="Phobius"/>
    </source>
</evidence>
<dbReference type="Pfam" id="PF01169">
    <property type="entry name" value="GDT1"/>
    <property type="match status" value="2"/>
</dbReference>
<evidence type="ECO:0000256" key="5">
    <source>
        <dbReference type="ARBA" id="ARBA00023136"/>
    </source>
</evidence>
<sequence>MNLTPFMSTLAIIALAELGDKTQLTVVTLCAKHRPGIIFLSSFFALLGIGSASIFIGSAITHFLPMFWIKMGSGVAFIIFGLHTFIEEEESSYSCEETTFVASFSLVALMELGDKTQLATITLAARFASPLLVFLGMGVAFLLITGAGVIIGTKLRDYLSKEYIRIGSSIIFISMGLIFILDTIIGIRII</sequence>
<name>A0A133U690_9EURY</name>
<protein>
    <recommendedName>
        <fullName evidence="9">TMEM165/GDT1 family protein</fullName>
    </recommendedName>
</protein>
<dbReference type="GO" id="GO:0046873">
    <property type="term" value="F:metal ion transmembrane transporter activity"/>
    <property type="evidence" value="ECO:0007669"/>
    <property type="project" value="InterPro"/>
</dbReference>
<dbReference type="InterPro" id="IPR001727">
    <property type="entry name" value="GDT1-like"/>
</dbReference>
<evidence type="ECO:0000313" key="8">
    <source>
        <dbReference type="Proteomes" id="UP000070589"/>
    </source>
</evidence>
<accession>A0A133U690</accession>
<feature type="transmembrane region" description="Helical" evidence="6">
    <location>
        <begin position="163"/>
        <end position="187"/>
    </location>
</feature>
<feature type="transmembrane region" description="Helical" evidence="6">
    <location>
        <begin position="37"/>
        <end position="60"/>
    </location>
</feature>
<evidence type="ECO:0000313" key="7">
    <source>
        <dbReference type="EMBL" id="KXA89666.1"/>
    </source>
</evidence>
<keyword evidence="8" id="KW-1185">Reference proteome</keyword>
<comment type="similarity">
    <text evidence="2">Belongs to the GDT1 family.</text>
</comment>
<dbReference type="Proteomes" id="UP000070589">
    <property type="component" value="Unassembled WGS sequence"/>
</dbReference>
<organism evidence="7 8">
    <name type="scientific">candidate division MSBL1 archaeon SCGC-AAA259D14</name>
    <dbReference type="NCBI Taxonomy" id="1698261"/>
    <lineage>
        <taxon>Archaea</taxon>
        <taxon>Methanobacteriati</taxon>
        <taxon>Methanobacteriota</taxon>
        <taxon>candidate division MSBL1</taxon>
    </lineage>
</organism>